<evidence type="ECO:0000256" key="3">
    <source>
        <dbReference type="ARBA" id="ARBA00023239"/>
    </source>
</evidence>
<feature type="domain" description="HpcH/HpaI aldolase/citrate lyase" evidence="4">
    <location>
        <begin position="19"/>
        <end position="241"/>
    </location>
</feature>
<sequence>MSTAAEFARRLRSGDPVLGYWVVTDNPVGTERLARTGYDYVALDLQHGLIGYSGMLGGLTAVDAAGQAVGLVRVEANLPTPIGKALDAGAAGVIVPLVNTAQDAAAAVAAAKYPPTGIRSYGPMRSALRVGPDPVDANESVVVLAMIETPQGLANVEEIAATPGLDGLYIGPSDLALAVGAARPGDPAKAAELEAAIGRVLAAAQASGVVPGIHTPSGDVARQRLEAGFRLVTVASDLTHLEAVARGHLDAARERR</sequence>
<protein>
    <submittedName>
        <fullName evidence="5">4-hydroxy-2-oxoheptanedioate aldolase</fullName>
    </submittedName>
</protein>
<reference evidence="6" key="1">
    <citation type="submission" date="2016-10" db="EMBL/GenBank/DDBJ databases">
        <authorList>
            <person name="Varghese N."/>
            <person name="Submissions S."/>
        </authorList>
    </citation>
    <scope>NUCLEOTIDE SEQUENCE [LARGE SCALE GENOMIC DNA]</scope>
    <source>
        <strain evidence="6">DSM 21743</strain>
    </source>
</reference>
<proteinExistence type="inferred from homology"/>
<comment type="similarity">
    <text evidence="1">Belongs to the HpcH/HpaI aldolase family.</text>
</comment>
<dbReference type="GO" id="GO:0005737">
    <property type="term" value="C:cytoplasm"/>
    <property type="evidence" value="ECO:0007669"/>
    <property type="project" value="TreeGrafter"/>
</dbReference>
<dbReference type="InterPro" id="IPR040442">
    <property type="entry name" value="Pyrv_kinase-like_dom_sf"/>
</dbReference>
<dbReference type="STRING" id="546874.SAMN04488544_3777"/>
<dbReference type="GO" id="GO:0046872">
    <property type="term" value="F:metal ion binding"/>
    <property type="evidence" value="ECO:0007669"/>
    <property type="project" value="UniProtKB-KW"/>
</dbReference>
<evidence type="ECO:0000256" key="2">
    <source>
        <dbReference type="ARBA" id="ARBA00022723"/>
    </source>
</evidence>
<dbReference type="PANTHER" id="PTHR30502">
    <property type="entry name" value="2-KETO-3-DEOXY-L-RHAMNONATE ALDOLASE"/>
    <property type="match status" value="1"/>
</dbReference>
<keyword evidence="3" id="KW-0456">Lyase</keyword>
<organism evidence="5 6">
    <name type="scientific">Microlunatus sagamiharensis</name>
    <dbReference type="NCBI Taxonomy" id="546874"/>
    <lineage>
        <taxon>Bacteria</taxon>
        <taxon>Bacillati</taxon>
        <taxon>Actinomycetota</taxon>
        <taxon>Actinomycetes</taxon>
        <taxon>Propionibacteriales</taxon>
        <taxon>Propionibacteriaceae</taxon>
        <taxon>Microlunatus</taxon>
    </lineage>
</organism>
<dbReference type="GO" id="GO:0016832">
    <property type="term" value="F:aldehyde-lyase activity"/>
    <property type="evidence" value="ECO:0007669"/>
    <property type="project" value="TreeGrafter"/>
</dbReference>
<gene>
    <name evidence="5" type="ORF">SAMN04488544_3777</name>
</gene>
<evidence type="ECO:0000259" key="4">
    <source>
        <dbReference type="Pfam" id="PF03328"/>
    </source>
</evidence>
<dbReference type="RefSeq" id="WP_091078030.1">
    <property type="nucleotide sequence ID" value="NZ_LT629799.1"/>
</dbReference>
<dbReference type="Pfam" id="PF03328">
    <property type="entry name" value="HpcH_HpaI"/>
    <property type="match status" value="1"/>
</dbReference>
<keyword evidence="2" id="KW-0479">Metal-binding</keyword>
<dbReference type="OrthoDB" id="86160at2"/>
<evidence type="ECO:0000313" key="6">
    <source>
        <dbReference type="Proteomes" id="UP000198825"/>
    </source>
</evidence>
<dbReference type="InterPro" id="IPR050251">
    <property type="entry name" value="HpcH-HpaI_aldolase"/>
</dbReference>
<dbReference type="InterPro" id="IPR015813">
    <property type="entry name" value="Pyrv/PenolPyrv_kinase-like_dom"/>
</dbReference>
<keyword evidence="6" id="KW-1185">Reference proteome</keyword>
<dbReference type="AlphaFoldDB" id="A0A1H2NDE2"/>
<dbReference type="Proteomes" id="UP000198825">
    <property type="component" value="Chromosome I"/>
</dbReference>
<evidence type="ECO:0000256" key="1">
    <source>
        <dbReference type="ARBA" id="ARBA00005568"/>
    </source>
</evidence>
<dbReference type="SUPFAM" id="SSF51621">
    <property type="entry name" value="Phosphoenolpyruvate/pyruvate domain"/>
    <property type="match status" value="1"/>
</dbReference>
<dbReference type="EMBL" id="LT629799">
    <property type="protein sequence ID" value="SDV03308.1"/>
    <property type="molecule type" value="Genomic_DNA"/>
</dbReference>
<evidence type="ECO:0000313" key="5">
    <source>
        <dbReference type="EMBL" id="SDV03308.1"/>
    </source>
</evidence>
<dbReference type="PANTHER" id="PTHR30502:SF0">
    <property type="entry name" value="PHOSPHOENOLPYRUVATE CARBOXYLASE FAMILY PROTEIN"/>
    <property type="match status" value="1"/>
</dbReference>
<dbReference type="InterPro" id="IPR005000">
    <property type="entry name" value="Aldolase/citrate-lyase_domain"/>
</dbReference>
<dbReference type="Gene3D" id="3.20.20.60">
    <property type="entry name" value="Phosphoenolpyruvate-binding domains"/>
    <property type="match status" value="1"/>
</dbReference>
<accession>A0A1H2NDE2</accession>
<name>A0A1H2NDE2_9ACTN</name>